<dbReference type="VEuPathDB" id="FungiDB:RhiirFUN_017116"/>
<dbReference type="EMBL" id="LLXI01002979">
    <property type="protein sequence ID" value="PKY58366.1"/>
    <property type="molecule type" value="Genomic_DNA"/>
</dbReference>
<keyword evidence="2" id="KW-1185">Reference proteome</keyword>
<protein>
    <submittedName>
        <fullName evidence="1">Uncharacterized protein</fullName>
    </submittedName>
</protein>
<reference evidence="1 2" key="1">
    <citation type="submission" date="2015-10" db="EMBL/GenBank/DDBJ databases">
        <title>Genome analyses suggest a sexual origin of heterokaryosis in a supposedly ancient asexual fungus.</title>
        <authorList>
            <person name="Ropars J."/>
            <person name="Sedzielewska K."/>
            <person name="Noel J."/>
            <person name="Charron P."/>
            <person name="Farinelli L."/>
            <person name="Marton T."/>
            <person name="Kruger M."/>
            <person name="Pelin A."/>
            <person name="Brachmann A."/>
            <person name="Corradi N."/>
        </authorList>
    </citation>
    <scope>NUCLEOTIDE SEQUENCE [LARGE SCALE GENOMIC DNA]</scope>
    <source>
        <strain evidence="1 2">A4</strain>
    </source>
</reference>
<dbReference type="Proteomes" id="UP000234323">
    <property type="component" value="Unassembled WGS sequence"/>
</dbReference>
<name>A0A2I1HHK7_9GLOM</name>
<dbReference type="AlphaFoldDB" id="A0A2I1HHK7"/>
<accession>A0A2I1HHK7</accession>
<evidence type="ECO:0000313" key="1">
    <source>
        <dbReference type="EMBL" id="PKY58366.1"/>
    </source>
</evidence>
<gene>
    <name evidence="1" type="ORF">RhiirA4_480223</name>
</gene>
<proteinExistence type="predicted"/>
<sequence length="414" mass="48293">MSVINISIKRGLKQIYGWMIHPFNAMNNERTIEQFYSDLPLDVLSEENRELEVKAFLGKHVNSVSNGVVLDCPIADATKNFESNQRYLPKMKENGNEKERIIFDFVDYLQENNAGWVGKDVAESLGREFVKYVTEAIWYIDMCGVKKLKDRGYNIPKQLDNFFERANPAKYKKKRPDFDKDILNEYISNLIPYKEAKWFNKPSFNWFKEIFIEFLDSIVSYVLYLDNQIKIMNENHTLDKSVRSIADSGTTIIYNANKFRSNDVINKYETLVNVLQELEYWIPLDVSPYCSNNPTKRYVYLNGFEKAFPFKVGRYSFNSGNNAFNVISGLEEFVPRYLSRKQKYAFINSAETILGTNTVKKSILRNIYKTLTQDSIAANCENEAEVDARCHPRLPPVDKHIFPLQLKFSLFRLV</sequence>
<comment type="caution">
    <text evidence="1">The sequence shown here is derived from an EMBL/GenBank/DDBJ whole genome shotgun (WGS) entry which is preliminary data.</text>
</comment>
<dbReference type="VEuPathDB" id="FungiDB:FUN_005644"/>
<dbReference type="VEuPathDB" id="FungiDB:RhiirA1_399284"/>
<evidence type="ECO:0000313" key="2">
    <source>
        <dbReference type="Proteomes" id="UP000234323"/>
    </source>
</evidence>
<organism evidence="1 2">
    <name type="scientific">Rhizophagus irregularis</name>
    <dbReference type="NCBI Taxonomy" id="588596"/>
    <lineage>
        <taxon>Eukaryota</taxon>
        <taxon>Fungi</taxon>
        <taxon>Fungi incertae sedis</taxon>
        <taxon>Mucoromycota</taxon>
        <taxon>Glomeromycotina</taxon>
        <taxon>Glomeromycetes</taxon>
        <taxon>Glomerales</taxon>
        <taxon>Glomeraceae</taxon>
        <taxon>Rhizophagus</taxon>
    </lineage>
</organism>